<organism evidence="1 2">
    <name type="scientific">Penicillium chrysogenum</name>
    <name type="common">Penicillium notatum</name>
    <dbReference type="NCBI Taxonomy" id="5076"/>
    <lineage>
        <taxon>Eukaryota</taxon>
        <taxon>Fungi</taxon>
        <taxon>Dikarya</taxon>
        <taxon>Ascomycota</taxon>
        <taxon>Pezizomycotina</taxon>
        <taxon>Eurotiomycetes</taxon>
        <taxon>Eurotiomycetidae</taxon>
        <taxon>Eurotiales</taxon>
        <taxon>Aspergillaceae</taxon>
        <taxon>Penicillium</taxon>
        <taxon>Penicillium chrysogenum species complex</taxon>
    </lineage>
</organism>
<evidence type="ECO:0000313" key="2">
    <source>
        <dbReference type="Proteomes" id="UP001220256"/>
    </source>
</evidence>
<name>A0ABQ8WNF3_PENCH</name>
<evidence type="ECO:0000313" key="1">
    <source>
        <dbReference type="EMBL" id="KAJ5271214.1"/>
    </source>
</evidence>
<gene>
    <name evidence="1" type="ORF">N7505_006972</name>
</gene>
<comment type="caution">
    <text evidence="1">The sequence shown here is derived from an EMBL/GenBank/DDBJ whole genome shotgun (WGS) entry which is preliminary data.</text>
</comment>
<sequence length="122" mass="14286">MMMQPAMFRYRFGGPGLPEWEMSDYECVYFVTVRFHEKHRRYSSEKLMQSMSRRIKNGEAEVSLKPLHRHTPRCVSMPVYGPYDAPSAVVLATAREVAQTRLNEIQQGFVEIDMDLLFGREH</sequence>
<protein>
    <submittedName>
        <fullName evidence="1">Uncharacterized protein</fullName>
    </submittedName>
</protein>
<reference evidence="1 2" key="1">
    <citation type="journal article" date="2023" name="IMA Fungus">
        <title>Comparative genomic study of the Penicillium genus elucidates a diverse pangenome and 15 lateral gene transfer events.</title>
        <authorList>
            <person name="Petersen C."/>
            <person name="Sorensen T."/>
            <person name="Nielsen M.R."/>
            <person name="Sondergaard T.E."/>
            <person name="Sorensen J.L."/>
            <person name="Fitzpatrick D.A."/>
            <person name="Frisvad J.C."/>
            <person name="Nielsen K.L."/>
        </authorList>
    </citation>
    <scope>NUCLEOTIDE SEQUENCE [LARGE SCALE GENOMIC DNA]</scope>
    <source>
        <strain evidence="1 2">IBT 3361</strain>
    </source>
</reference>
<dbReference type="EMBL" id="JAPVEB010000003">
    <property type="protein sequence ID" value="KAJ5271214.1"/>
    <property type="molecule type" value="Genomic_DNA"/>
</dbReference>
<accession>A0ABQ8WNF3</accession>
<dbReference type="Proteomes" id="UP001220256">
    <property type="component" value="Unassembled WGS sequence"/>
</dbReference>
<proteinExistence type="predicted"/>
<keyword evidence="2" id="KW-1185">Reference proteome</keyword>